<reference evidence="2" key="1">
    <citation type="submission" date="2021-06" db="EMBL/GenBank/DDBJ databases">
        <title>Parelaphostrongylus tenuis whole genome reference sequence.</title>
        <authorList>
            <person name="Garwood T.J."/>
            <person name="Larsen P.A."/>
            <person name="Fountain-Jones N.M."/>
            <person name="Garbe J.R."/>
            <person name="Macchietto M.G."/>
            <person name="Kania S.A."/>
            <person name="Gerhold R.W."/>
            <person name="Richards J.E."/>
            <person name="Wolf T.M."/>
        </authorList>
    </citation>
    <scope>NUCLEOTIDE SEQUENCE</scope>
    <source>
        <strain evidence="2">MNPRO001-30</strain>
        <tissue evidence="2">Meninges</tissue>
    </source>
</reference>
<accession>A0AAD5MKK8</accession>
<gene>
    <name evidence="2" type="ORF">KIN20_006589</name>
</gene>
<name>A0AAD5MKK8_PARTN</name>
<organism evidence="2 3">
    <name type="scientific">Parelaphostrongylus tenuis</name>
    <name type="common">Meningeal worm</name>
    <dbReference type="NCBI Taxonomy" id="148309"/>
    <lineage>
        <taxon>Eukaryota</taxon>
        <taxon>Metazoa</taxon>
        <taxon>Ecdysozoa</taxon>
        <taxon>Nematoda</taxon>
        <taxon>Chromadorea</taxon>
        <taxon>Rhabditida</taxon>
        <taxon>Rhabditina</taxon>
        <taxon>Rhabditomorpha</taxon>
        <taxon>Strongyloidea</taxon>
        <taxon>Metastrongylidae</taxon>
        <taxon>Parelaphostrongylus</taxon>
    </lineage>
</organism>
<sequence>MGSFFMSMMTDALLSDSSYRHTECFGTSLNVVDPMQGAWQPAESSDHRHSGRPALKLD</sequence>
<evidence type="ECO:0000313" key="2">
    <source>
        <dbReference type="EMBL" id="KAJ1350722.1"/>
    </source>
</evidence>
<evidence type="ECO:0000256" key="1">
    <source>
        <dbReference type="SAM" id="MobiDB-lite"/>
    </source>
</evidence>
<evidence type="ECO:0000313" key="3">
    <source>
        <dbReference type="Proteomes" id="UP001196413"/>
    </source>
</evidence>
<comment type="caution">
    <text evidence="2">The sequence shown here is derived from an EMBL/GenBank/DDBJ whole genome shotgun (WGS) entry which is preliminary data.</text>
</comment>
<dbReference type="Proteomes" id="UP001196413">
    <property type="component" value="Unassembled WGS sequence"/>
</dbReference>
<keyword evidence="3" id="KW-1185">Reference proteome</keyword>
<proteinExistence type="predicted"/>
<protein>
    <submittedName>
        <fullName evidence="2">Uncharacterized protein</fullName>
    </submittedName>
</protein>
<dbReference type="AlphaFoldDB" id="A0AAD5MKK8"/>
<feature type="region of interest" description="Disordered" evidence="1">
    <location>
        <begin position="36"/>
        <end position="58"/>
    </location>
</feature>
<dbReference type="EMBL" id="JAHQIW010000938">
    <property type="protein sequence ID" value="KAJ1350722.1"/>
    <property type="molecule type" value="Genomic_DNA"/>
</dbReference>